<evidence type="ECO:0000256" key="6">
    <source>
        <dbReference type="PROSITE-ProRule" id="PRU00339"/>
    </source>
</evidence>
<dbReference type="Proteomes" id="UP000286268">
    <property type="component" value="Chromosome"/>
</dbReference>
<feature type="repeat" description="TPR" evidence="6">
    <location>
        <begin position="156"/>
        <end position="189"/>
    </location>
</feature>
<dbReference type="InterPro" id="IPR019734">
    <property type="entry name" value="TPR_rpt"/>
</dbReference>
<dbReference type="PROSITE" id="PS50005">
    <property type="entry name" value="TPR"/>
    <property type="match status" value="2"/>
</dbReference>
<dbReference type="KEGG" id="cmah:C1I91_05320"/>
<evidence type="ECO:0000256" key="2">
    <source>
        <dbReference type="ARBA" id="ARBA00022490"/>
    </source>
</evidence>
<comment type="subcellular location">
    <subcellularLocation>
        <location evidence="1">Cytoplasm</location>
    </subcellularLocation>
</comment>
<dbReference type="InterPro" id="IPR011990">
    <property type="entry name" value="TPR-like_helical_dom_sf"/>
</dbReference>
<evidence type="ECO:0000256" key="4">
    <source>
        <dbReference type="ARBA" id="ARBA00022803"/>
    </source>
</evidence>
<protein>
    <submittedName>
        <fullName evidence="7">Uncharacterized protein</fullName>
    </submittedName>
</protein>
<dbReference type="AlphaFoldDB" id="A0A410DQ17"/>
<feature type="repeat" description="TPR" evidence="6">
    <location>
        <begin position="275"/>
        <end position="308"/>
    </location>
</feature>
<dbReference type="SUPFAM" id="SSF48452">
    <property type="entry name" value="TPR-like"/>
    <property type="match status" value="2"/>
</dbReference>
<evidence type="ECO:0000313" key="7">
    <source>
        <dbReference type="EMBL" id="QAA31131.1"/>
    </source>
</evidence>
<dbReference type="Gene3D" id="1.25.40.10">
    <property type="entry name" value="Tetratricopeptide repeat domain"/>
    <property type="match status" value="2"/>
</dbReference>
<keyword evidence="2" id="KW-0963">Cytoplasm</keyword>
<keyword evidence="8" id="KW-1185">Reference proteome</keyword>
<comment type="similarity">
    <text evidence="5">Belongs to the Rap family.</text>
</comment>
<gene>
    <name evidence="7" type="ORF">C1I91_05320</name>
</gene>
<dbReference type="InterPro" id="IPR051476">
    <property type="entry name" value="Bac_ResReg_Asp_Phosphatase"/>
</dbReference>
<keyword evidence="4 6" id="KW-0802">TPR repeat</keyword>
<dbReference type="PANTHER" id="PTHR46630:SF1">
    <property type="entry name" value="TETRATRICOPEPTIDE REPEAT PROTEIN 29"/>
    <property type="match status" value="1"/>
</dbReference>
<accession>A0A410DQ17</accession>
<dbReference type="Pfam" id="PF13424">
    <property type="entry name" value="TPR_12"/>
    <property type="match status" value="1"/>
</dbReference>
<dbReference type="GO" id="GO:0005737">
    <property type="term" value="C:cytoplasm"/>
    <property type="evidence" value="ECO:0007669"/>
    <property type="project" value="UniProtKB-SubCell"/>
</dbReference>
<dbReference type="RefSeq" id="WP_164880451.1">
    <property type="nucleotide sequence ID" value="NZ_CP025746.1"/>
</dbReference>
<name>A0A410DQ17_9CLOT</name>
<sequence length="424" mass="50108">MQFYSPNEKIKLMRTSLRVNQWELESENMSVGFISMMEIGKRNVSRESSKKLAEKFNLIAKENSIKVELDDEYFYRQPDEDARIYCEQELRKENNHKQLDELIAIATRFQLLDLLAKMHHLNALRYMEEKDNNTAFICLNNCLGIYKELREDKPQANIYDLMGSCKLKLSEYDEAIFYYTQAIAYSIYEDSYDIFFRANLNISNAYSRSKCYKKSIEIIDKNILKRSSIVAAKYVTNARIIKGISLDKLGKRDEALEEYFKLIQEIKGENEKLLALIYNNVGECYYEKGEYNEALGYLSKASIIKNRIDKETLPNTLNIKAKIFFKQGLYEESILIIEMAIRMAERCMKLDILYDNYFDLVTILESRNDIEKVIYYMEEFLNTLKEYDFEKGNKFALYKLSEAYTKNDQLDKAFETIKQLERLL</sequence>
<keyword evidence="3" id="KW-0677">Repeat</keyword>
<organism evidence="7 8">
    <name type="scientific">Clostridium manihotivorum</name>
    <dbReference type="NCBI Taxonomy" id="2320868"/>
    <lineage>
        <taxon>Bacteria</taxon>
        <taxon>Bacillati</taxon>
        <taxon>Bacillota</taxon>
        <taxon>Clostridia</taxon>
        <taxon>Eubacteriales</taxon>
        <taxon>Clostridiaceae</taxon>
        <taxon>Clostridium</taxon>
    </lineage>
</organism>
<dbReference type="EMBL" id="CP025746">
    <property type="protein sequence ID" value="QAA31131.1"/>
    <property type="molecule type" value="Genomic_DNA"/>
</dbReference>
<evidence type="ECO:0000313" key="8">
    <source>
        <dbReference type="Proteomes" id="UP000286268"/>
    </source>
</evidence>
<dbReference type="SMART" id="SM00028">
    <property type="entry name" value="TPR"/>
    <property type="match status" value="5"/>
</dbReference>
<evidence type="ECO:0000256" key="1">
    <source>
        <dbReference type="ARBA" id="ARBA00004496"/>
    </source>
</evidence>
<dbReference type="PANTHER" id="PTHR46630">
    <property type="entry name" value="TETRATRICOPEPTIDE REPEAT PROTEIN 29"/>
    <property type="match status" value="1"/>
</dbReference>
<dbReference type="Pfam" id="PF13181">
    <property type="entry name" value="TPR_8"/>
    <property type="match status" value="1"/>
</dbReference>
<reference evidence="7 8" key="1">
    <citation type="submission" date="2018-01" db="EMBL/GenBank/DDBJ databases">
        <title>Genome Sequencing and Assembly of Anaerobacter polyendosporus strain CT4.</title>
        <authorList>
            <person name="Tachaapaikoon C."/>
            <person name="Sutheeworapong S."/>
            <person name="Jenjaroenpun P."/>
            <person name="Wongsurawat T."/>
            <person name="Nookeaw I."/>
            <person name="Cheawchanlertfa P."/>
            <person name="Kosugi A."/>
            <person name="Cheevadhanarak S."/>
            <person name="Ratanakhanokchai K."/>
        </authorList>
    </citation>
    <scope>NUCLEOTIDE SEQUENCE [LARGE SCALE GENOMIC DNA]</scope>
    <source>
        <strain evidence="7 8">CT4</strain>
    </source>
</reference>
<proteinExistence type="inferred from homology"/>
<evidence type="ECO:0000256" key="3">
    <source>
        <dbReference type="ARBA" id="ARBA00022737"/>
    </source>
</evidence>
<evidence type="ECO:0000256" key="5">
    <source>
        <dbReference type="ARBA" id="ARBA00038253"/>
    </source>
</evidence>